<gene>
    <name evidence="1" type="ORF">CKO21_17185</name>
</gene>
<reference evidence="1" key="2">
    <citation type="journal article" date="2020" name="Microorganisms">
        <title>Osmotic Adaptation and Compatible Solute Biosynthesis of Phototrophic Bacteria as Revealed from Genome Analyses.</title>
        <authorList>
            <person name="Imhoff J.F."/>
            <person name="Rahn T."/>
            <person name="Kunzel S."/>
            <person name="Keller A."/>
            <person name="Neulinger S.C."/>
        </authorList>
    </citation>
    <scope>NUCLEOTIDE SEQUENCE</scope>
    <source>
        <strain evidence="1">DSM 9154</strain>
    </source>
</reference>
<dbReference type="EMBL" id="NRRE01000033">
    <property type="protein sequence ID" value="MBK1698979.1"/>
    <property type="molecule type" value="Genomic_DNA"/>
</dbReference>
<reference evidence="1" key="1">
    <citation type="submission" date="2017-08" db="EMBL/GenBank/DDBJ databases">
        <authorList>
            <person name="Imhoff J.F."/>
            <person name="Rahn T."/>
            <person name="Kuenzel S."/>
            <person name="Neulinger S.C."/>
        </authorList>
    </citation>
    <scope>NUCLEOTIDE SEQUENCE</scope>
    <source>
        <strain evidence="1">DSM 9154</strain>
    </source>
</reference>
<evidence type="ECO:0000313" key="2">
    <source>
        <dbReference type="Proteomes" id="UP000778970"/>
    </source>
</evidence>
<evidence type="ECO:0000313" key="1">
    <source>
        <dbReference type="EMBL" id="MBK1698979.1"/>
    </source>
</evidence>
<proteinExistence type="predicted"/>
<accession>A0A934QMB1</accession>
<comment type="caution">
    <text evidence="1">The sequence shown here is derived from an EMBL/GenBank/DDBJ whole genome shotgun (WGS) entry which is preliminary data.</text>
</comment>
<dbReference type="Proteomes" id="UP000778970">
    <property type="component" value="Unassembled WGS sequence"/>
</dbReference>
<protein>
    <submittedName>
        <fullName evidence="1">Uncharacterized protein</fullName>
    </submittedName>
</protein>
<organism evidence="1 2">
    <name type="scientific">Rhodovibrio salinarum</name>
    <dbReference type="NCBI Taxonomy" id="1087"/>
    <lineage>
        <taxon>Bacteria</taxon>
        <taxon>Pseudomonadati</taxon>
        <taxon>Pseudomonadota</taxon>
        <taxon>Alphaproteobacteria</taxon>
        <taxon>Rhodospirillales</taxon>
        <taxon>Rhodovibrionaceae</taxon>
        <taxon>Rhodovibrio</taxon>
    </lineage>
</organism>
<dbReference type="AlphaFoldDB" id="A0A934QMB1"/>
<keyword evidence="2" id="KW-1185">Reference proteome</keyword>
<sequence length="79" mass="8485">MIRRVLRRRPGYRSQPLRGAALERHVDLWPFLFAAGLAAGTALAVEPWLQGAVEQLVAAVHAGPTAAPQLAQPLIGPLQ</sequence>
<name>A0A934QMB1_9PROT</name>
<dbReference type="RefSeq" id="WP_027289745.1">
    <property type="nucleotide sequence ID" value="NZ_NRRE01000033.1"/>
</dbReference>